<dbReference type="SUPFAM" id="SSF49879">
    <property type="entry name" value="SMAD/FHA domain"/>
    <property type="match status" value="1"/>
</dbReference>
<dbReference type="AlphaFoldDB" id="A0A1Y3ARG4"/>
<protein>
    <recommendedName>
        <fullName evidence="3">FHA domain-containing protein</fullName>
    </recommendedName>
</protein>
<sequence length="70" mass="7578">MRIYLKTLSSDSCKEVDLPVGSTTLGRGQLLDCTDKKVSRTHAAIEVTNSGEVILTSVSAIVESKCYAMR</sequence>
<evidence type="ECO:0008006" key="3">
    <source>
        <dbReference type="Google" id="ProtNLM"/>
    </source>
</evidence>
<keyword evidence="2" id="KW-1185">Reference proteome</keyword>
<evidence type="ECO:0000313" key="1">
    <source>
        <dbReference type="EMBL" id="OTF70597.1"/>
    </source>
</evidence>
<dbReference type="EMBL" id="MUJZ01064968">
    <property type="protein sequence ID" value="OTF70597.1"/>
    <property type="molecule type" value="Genomic_DNA"/>
</dbReference>
<dbReference type="Proteomes" id="UP000194236">
    <property type="component" value="Unassembled WGS sequence"/>
</dbReference>
<dbReference type="InterPro" id="IPR008984">
    <property type="entry name" value="SMAD_FHA_dom_sf"/>
</dbReference>
<gene>
    <name evidence="1" type="ORF">BLA29_010327</name>
</gene>
<name>A0A1Y3ARG4_EURMA</name>
<evidence type="ECO:0000313" key="2">
    <source>
        <dbReference type="Proteomes" id="UP000194236"/>
    </source>
</evidence>
<dbReference type="OrthoDB" id="10256774at2759"/>
<proteinExistence type="predicted"/>
<reference evidence="1 2" key="1">
    <citation type="submission" date="2017-03" db="EMBL/GenBank/DDBJ databases">
        <title>Genome Survey of Euroglyphus maynei.</title>
        <authorList>
            <person name="Arlian L.G."/>
            <person name="Morgan M.S."/>
            <person name="Rider S.D."/>
        </authorList>
    </citation>
    <scope>NUCLEOTIDE SEQUENCE [LARGE SCALE GENOMIC DNA]</scope>
    <source>
        <strain evidence="1">Arlian Lab</strain>
        <tissue evidence="1">Whole body</tissue>
    </source>
</reference>
<organism evidence="1 2">
    <name type="scientific">Euroglyphus maynei</name>
    <name type="common">Mayne's house dust mite</name>
    <dbReference type="NCBI Taxonomy" id="6958"/>
    <lineage>
        <taxon>Eukaryota</taxon>
        <taxon>Metazoa</taxon>
        <taxon>Ecdysozoa</taxon>
        <taxon>Arthropoda</taxon>
        <taxon>Chelicerata</taxon>
        <taxon>Arachnida</taxon>
        <taxon>Acari</taxon>
        <taxon>Acariformes</taxon>
        <taxon>Sarcoptiformes</taxon>
        <taxon>Astigmata</taxon>
        <taxon>Psoroptidia</taxon>
        <taxon>Analgoidea</taxon>
        <taxon>Pyroglyphidae</taxon>
        <taxon>Pyroglyphinae</taxon>
        <taxon>Euroglyphus</taxon>
    </lineage>
</organism>
<accession>A0A1Y3ARG4</accession>
<comment type="caution">
    <text evidence="1">The sequence shown here is derived from an EMBL/GenBank/DDBJ whole genome shotgun (WGS) entry which is preliminary data.</text>
</comment>
<dbReference type="Gene3D" id="2.60.200.20">
    <property type="match status" value="1"/>
</dbReference>